<dbReference type="AlphaFoldDB" id="A0A1D9QIZ8"/>
<dbReference type="Gene3D" id="3.40.50.1820">
    <property type="entry name" value="alpha/beta hydrolase"/>
    <property type="match status" value="1"/>
</dbReference>
<dbReference type="InterPro" id="IPR013744">
    <property type="entry name" value="SidJ"/>
</dbReference>
<evidence type="ECO:0000313" key="1">
    <source>
        <dbReference type="EMBL" id="APA14603.1"/>
    </source>
</evidence>
<dbReference type="Pfam" id="PF08538">
    <property type="entry name" value="DUF1749"/>
    <property type="match status" value="1"/>
</dbReference>
<reference evidence="2" key="1">
    <citation type="journal article" date="2017" name="Genome Biol. Evol.">
        <title>The complete genome sequence of the phytopathogenic fungus Sclerotinia sclerotiorum reveals insights into the genome architecture of broad host range pathogens.</title>
        <authorList>
            <person name="Derbyshire M."/>
            <person name="Denton-Giles M."/>
            <person name="Hegedus D."/>
            <person name="Seifbarghy S."/>
            <person name="Rollins J."/>
            <person name="van Kan J."/>
            <person name="Seidl M.F."/>
            <person name="Faino L."/>
            <person name="Mbengue M."/>
            <person name="Navaud O."/>
            <person name="Raffaele S."/>
            <person name="Hammond-Kosack K."/>
            <person name="Heard S."/>
            <person name="Oliver R."/>
        </authorList>
    </citation>
    <scope>NUCLEOTIDE SEQUENCE [LARGE SCALE GENOMIC DNA]</scope>
    <source>
        <strain evidence="2">ATCC 18683 / 1980 / Ss-1</strain>
    </source>
</reference>
<gene>
    <name evidence="1" type="ORF">sscle_13g093730</name>
</gene>
<dbReference type="PANTHER" id="PTHR31591">
    <property type="entry name" value="UPF0613 PROTEIN PB24D3.06C"/>
    <property type="match status" value="1"/>
</dbReference>
<dbReference type="PANTHER" id="PTHR31591:SF7">
    <property type="entry name" value="DUF1749-DOMAIN-CONTAINING PROTEIN"/>
    <property type="match status" value="1"/>
</dbReference>
<dbReference type="VEuPathDB" id="FungiDB:sscle_13g093730"/>
<accession>A0A1D9QIZ8</accession>
<organism evidence="1 2">
    <name type="scientific">Sclerotinia sclerotiorum (strain ATCC 18683 / 1980 / Ss-1)</name>
    <name type="common">White mold</name>
    <name type="synonym">Whetzelinia sclerotiorum</name>
    <dbReference type="NCBI Taxonomy" id="665079"/>
    <lineage>
        <taxon>Eukaryota</taxon>
        <taxon>Fungi</taxon>
        <taxon>Dikarya</taxon>
        <taxon>Ascomycota</taxon>
        <taxon>Pezizomycotina</taxon>
        <taxon>Leotiomycetes</taxon>
        <taxon>Helotiales</taxon>
        <taxon>Sclerotiniaceae</taxon>
        <taxon>Sclerotinia</taxon>
    </lineage>
</organism>
<dbReference type="OrthoDB" id="10034502at2759"/>
<evidence type="ECO:0000313" key="2">
    <source>
        <dbReference type="Proteomes" id="UP000177798"/>
    </source>
</evidence>
<protein>
    <recommendedName>
        <fullName evidence="3">Dolichol-phosphate mannosyltransferase</fullName>
    </recommendedName>
</protein>
<sequence length="309" mass="33274">MPFMAPAQRKGVTHLFTPKLTAFEHTPKASDSDPQNIVVFIGGLSDGLLTVPYPSSISDALPAGWSLAQVLLSSAYIGWGISCLKNDAQELSQCVAYFRTIKSGKIVLMGHSTGCQDVMEYLTGPGHKTNTPIDGGIIQASVSDREALGQEMDANVLKNSIALAQKMVDAGDGEEILPSSATEGFFQSPVCARRWLSLTSPNHDGDDDYFSSDLTDEQLKKTFGSLAARSPLCILYSGNDEYVPKYIDKEALVKRWIDIVKKGGGKVDEENSAVLPGATHNLSKSPEVVPELVKRVLGFLKGLSSQSHL</sequence>
<dbReference type="InterPro" id="IPR029058">
    <property type="entry name" value="AB_hydrolase_fold"/>
</dbReference>
<dbReference type="EMBL" id="CP017826">
    <property type="protein sequence ID" value="APA14603.1"/>
    <property type="molecule type" value="Genomic_DNA"/>
</dbReference>
<dbReference type="RefSeq" id="XP_001592328.1">
    <property type="nucleotide sequence ID" value="XM_001592278.1"/>
</dbReference>
<dbReference type="SUPFAM" id="SSF53474">
    <property type="entry name" value="alpha/beta-Hydrolases"/>
    <property type="match status" value="1"/>
</dbReference>
<dbReference type="OMA" id="PPWVNKE"/>
<dbReference type="Proteomes" id="UP000177798">
    <property type="component" value="Chromosome 13"/>
</dbReference>
<evidence type="ECO:0008006" key="3">
    <source>
        <dbReference type="Google" id="ProtNLM"/>
    </source>
</evidence>
<name>A0A1D9QIZ8_SCLS1</name>
<dbReference type="KEGG" id="ssl:SS1G_06569"/>
<proteinExistence type="predicted"/>